<comment type="caution">
    <text evidence="5">The sequence shown here is derived from an EMBL/GenBank/DDBJ whole genome shotgun (WGS) entry which is preliminary data.</text>
</comment>
<keyword evidence="6" id="KW-1185">Reference proteome</keyword>
<gene>
    <name evidence="5" type="ORF">TWF730_001713</name>
</gene>
<dbReference type="Gene3D" id="2.40.50.140">
    <property type="entry name" value="Nucleic acid-binding proteins"/>
    <property type="match status" value="1"/>
</dbReference>
<protein>
    <recommendedName>
        <fullName evidence="4">CST complex subunit Stn1 N-terminal domain-containing protein</fullName>
    </recommendedName>
</protein>
<dbReference type="Pfam" id="PF10451">
    <property type="entry name" value="Stn1"/>
    <property type="match status" value="1"/>
</dbReference>
<feature type="domain" description="CST complex subunit Stn1 N-terminal" evidence="4">
    <location>
        <begin position="43"/>
        <end position="149"/>
    </location>
</feature>
<dbReference type="CDD" id="cd03524">
    <property type="entry name" value="RPA2_OBF_family"/>
    <property type="match status" value="1"/>
</dbReference>
<keyword evidence="3" id="KW-0779">Telomere</keyword>
<sequence length="163" mass="18808">MDPPRRRDVNKSPTYRSWMKLYISDITASLQSLSPAFASESTFFLNGNSHHPVRWIYIIGTITCIDEQHDKKIIFTIDDGSGQSINAVARRDRITTKNMPPLHSTVKAKGELELYHDAWRLNLKSLDLDIPFEAQVKFWNEANENHAHLLLEKTDARKRPKHA</sequence>
<evidence type="ECO:0000259" key="4">
    <source>
        <dbReference type="Pfam" id="PF10451"/>
    </source>
</evidence>
<evidence type="ECO:0000256" key="3">
    <source>
        <dbReference type="ARBA" id="ARBA00022895"/>
    </source>
</evidence>
<evidence type="ECO:0000256" key="2">
    <source>
        <dbReference type="ARBA" id="ARBA00022454"/>
    </source>
</evidence>
<evidence type="ECO:0000256" key="1">
    <source>
        <dbReference type="ARBA" id="ARBA00004574"/>
    </source>
</evidence>
<reference evidence="5 6" key="1">
    <citation type="submission" date="2019-10" db="EMBL/GenBank/DDBJ databases">
        <authorList>
            <person name="Palmer J.M."/>
        </authorList>
    </citation>
    <scope>NUCLEOTIDE SEQUENCE [LARGE SCALE GENOMIC DNA]</scope>
    <source>
        <strain evidence="5 6">TWF730</strain>
    </source>
</reference>
<organism evidence="5 6">
    <name type="scientific">Orbilia blumenaviensis</name>
    <dbReference type="NCBI Taxonomy" id="1796055"/>
    <lineage>
        <taxon>Eukaryota</taxon>
        <taxon>Fungi</taxon>
        <taxon>Dikarya</taxon>
        <taxon>Ascomycota</taxon>
        <taxon>Pezizomycotina</taxon>
        <taxon>Orbiliomycetes</taxon>
        <taxon>Orbiliales</taxon>
        <taxon>Orbiliaceae</taxon>
        <taxon>Orbilia</taxon>
    </lineage>
</organism>
<dbReference type="GO" id="GO:0000781">
    <property type="term" value="C:chromosome, telomeric region"/>
    <property type="evidence" value="ECO:0007669"/>
    <property type="project" value="UniProtKB-SubCell"/>
</dbReference>
<evidence type="ECO:0000313" key="5">
    <source>
        <dbReference type="EMBL" id="KAK6342236.1"/>
    </source>
</evidence>
<keyword evidence="2" id="KW-0158">Chromosome</keyword>
<name>A0AAV9UM69_9PEZI</name>
<dbReference type="InterPro" id="IPR018856">
    <property type="entry name" value="Stn1_N"/>
</dbReference>
<proteinExistence type="predicted"/>
<accession>A0AAV9UM69</accession>
<evidence type="ECO:0000313" key="6">
    <source>
        <dbReference type="Proteomes" id="UP001373714"/>
    </source>
</evidence>
<comment type="subcellular location">
    <subcellularLocation>
        <location evidence="1">Chromosome</location>
        <location evidence="1">Telomere</location>
    </subcellularLocation>
</comment>
<dbReference type="InterPro" id="IPR012340">
    <property type="entry name" value="NA-bd_OB-fold"/>
</dbReference>
<dbReference type="Proteomes" id="UP001373714">
    <property type="component" value="Unassembled WGS sequence"/>
</dbReference>
<dbReference type="EMBL" id="JAVHNS010000010">
    <property type="protein sequence ID" value="KAK6342236.1"/>
    <property type="molecule type" value="Genomic_DNA"/>
</dbReference>
<dbReference type="AlphaFoldDB" id="A0AAV9UM69"/>
<dbReference type="SUPFAM" id="SSF50249">
    <property type="entry name" value="Nucleic acid-binding proteins"/>
    <property type="match status" value="1"/>
</dbReference>